<accession>T0ZD37</accession>
<dbReference type="EMBL" id="AUZY01013086">
    <property type="protein sequence ID" value="EQD26704.1"/>
    <property type="molecule type" value="Genomic_DNA"/>
</dbReference>
<gene>
    <name evidence="1" type="ORF">B1B_19484</name>
</gene>
<dbReference type="AlphaFoldDB" id="T0ZD37"/>
<reference evidence="1" key="1">
    <citation type="submission" date="2013-08" db="EMBL/GenBank/DDBJ databases">
        <authorList>
            <person name="Mendez C."/>
            <person name="Richter M."/>
            <person name="Ferrer M."/>
            <person name="Sanchez J."/>
        </authorList>
    </citation>
    <scope>NUCLEOTIDE SEQUENCE</scope>
</reference>
<proteinExistence type="predicted"/>
<protein>
    <submittedName>
        <fullName evidence="1">ABC transporter</fullName>
    </submittedName>
</protein>
<evidence type="ECO:0000313" key="1">
    <source>
        <dbReference type="EMBL" id="EQD26704.1"/>
    </source>
</evidence>
<name>T0ZD37_9ZZZZ</name>
<comment type="caution">
    <text evidence="1">The sequence shown here is derived from an EMBL/GenBank/DDBJ whole genome shotgun (WGS) entry which is preliminary data.</text>
</comment>
<organism evidence="1">
    <name type="scientific">mine drainage metagenome</name>
    <dbReference type="NCBI Taxonomy" id="410659"/>
    <lineage>
        <taxon>unclassified sequences</taxon>
        <taxon>metagenomes</taxon>
        <taxon>ecological metagenomes</taxon>
    </lineage>
</organism>
<feature type="non-terminal residue" evidence="1">
    <location>
        <position position="86"/>
    </location>
</feature>
<sequence length="86" mass="9636">MRVLASTRGLRLVLALLALALLYVAVVQIGTRLLGGWQIDLTRDHIYTLAPGTRAIARSPREPVQLTLYFSRHAARDLPQLRAYAR</sequence>
<reference evidence="1" key="2">
    <citation type="journal article" date="2014" name="ISME J.">
        <title>Microbial stratification in low pH oxic and suboxic macroscopic growths along an acid mine drainage.</title>
        <authorList>
            <person name="Mendez-Garcia C."/>
            <person name="Mesa V."/>
            <person name="Sprenger R.R."/>
            <person name="Richter M."/>
            <person name="Diez M.S."/>
            <person name="Solano J."/>
            <person name="Bargiela R."/>
            <person name="Golyshina O.V."/>
            <person name="Manteca A."/>
            <person name="Ramos J.L."/>
            <person name="Gallego J.R."/>
            <person name="Llorente I."/>
            <person name="Martins Dos Santos V.A."/>
            <person name="Jensen O.N."/>
            <person name="Pelaez A.I."/>
            <person name="Sanchez J."/>
            <person name="Ferrer M."/>
        </authorList>
    </citation>
    <scope>NUCLEOTIDE SEQUENCE</scope>
</reference>